<feature type="region of interest" description="Disordered" evidence="1">
    <location>
        <begin position="70"/>
        <end position="101"/>
    </location>
</feature>
<feature type="compositionally biased region" description="Basic residues" evidence="1">
    <location>
        <begin position="70"/>
        <end position="80"/>
    </location>
</feature>
<feature type="compositionally biased region" description="Low complexity" evidence="1">
    <location>
        <begin position="175"/>
        <end position="185"/>
    </location>
</feature>
<name>A0AAV2GEU8_9ROSI</name>
<keyword evidence="3" id="KW-1185">Reference proteome</keyword>
<protein>
    <submittedName>
        <fullName evidence="2">Uncharacterized protein</fullName>
    </submittedName>
</protein>
<organism evidence="2 3">
    <name type="scientific">Linum trigynum</name>
    <dbReference type="NCBI Taxonomy" id="586398"/>
    <lineage>
        <taxon>Eukaryota</taxon>
        <taxon>Viridiplantae</taxon>
        <taxon>Streptophyta</taxon>
        <taxon>Embryophyta</taxon>
        <taxon>Tracheophyta</taxon>
        <taxon>Spermatophyta</taxon>
        <taxon>Magnoliopsida</taxon>
        <taxon>eudicotyledons</taxon>
        <taxon>Gunneridae</taxon>
        <taxon>Pentapetalae</taxon>
        <taxon>rosids</taxon>
        <taxon>fabids</taxon>
        <taxon>Malpighiales</taxon>
        <taxon>Linaceae</taxon>
        <taxon>Linum</taxon>
    </lineage>
</organism>
<dbReference type="AlphaFoldDB" id="A0AAV2GEU8"/>
<proteinExistence type="predicted"/>
<dbReference type="EMBL" id="OZ034821">
    <property type="protein sequence ID" value="CAL1408005.1"/>
    <property type="molecule type" value="Genomic_DNA"/>
</dbReference>
<evidence type="ECO:0000256" key="1">
    <source>
        <dbReference type="SAM" id="MobiDB-lite"/>
    </source>
</evidence>
<sequence length="207" mass="22608">MLQRIQVRVEGFCARNSPKCQQKVIDTIDQVCNSGGAELYSKGVSCESDGVMIIHLVGTGIDQERLGKELKKKKKRRRVRIFTTESPPQSPGESSGGGAGNYYYGAAPPPPPPMYPPGYGPPPPYYPYWQYPAPPPPEPASYEPSPPPPYYPYGQYPPPPPPVPGPYYEGGGATQQYHNNYQQDGQGYGQSGFDAFSSENPNACSIM</sequence>
<evidence type="ECO:0000313" key="2">
    <source>
        <dbReference type="EMBL" id="CAL1408005.1"/>
    </source>
</evidence>
<evidence type="ECO:0000313" key="3">
    <source>
        <dbReference type="Proteomes" id="UP001497516"/>
    </source>
</evidence>
<feature type="region of interest" description="Disordered" evidence="1">
    <location>
        <begin position="127"/>
        <end position="207"/>
    </location>
</feature>
<accession>A0AAV2GEU8</accession>
<reference evidence="2 3" key="1">
    <citation type="submission" date="2024-04" db="EMBL/GenBank/DDBJ databases">
        <authorList>
            <person name="Fracassetti M."/>
        </authorList>
    </citation>
    <scope>NUCLEOTIDE SEQUENCE [LARGE SCALE GENOMIC DNA]</scope>
</reference>
<dbReference type="Proteomes" id="UP001497516">
    <property type="component" value="Chromosome 8"/>
</dbReference>
<feature type="compositionally biased region" description="Polar residues" evidence="1">
    <location>
        <begin position="197"/>
        <end position="207"/>
    </location>
</feature>
<feature type="compositionally biased region" description="Pro residues" evidence="1">
    <location>
        <begin position="127"/>
        <end position="165"/>
    </location>
</feature>
<gene>
    <name evidence="2" type="ORF">LTRI10_LOCUS47634</name>
</gene>